<reference evidence="1 2" key="1">
    <citation type="submission" date="2011-08" db="EMBL/GenBank/DDBJ databases">
        <title>The Genome Sequence of Johnsonella ignava ATCC 51276.</title>
        <authorList>
            <consortium name="The Broad Institute Genome Sequencing Platform"/>
            <person name="Earl A."/>
            <person name="Ward D."/>
            <person name="Feldgarden M."/>
            <person name="Gevers D."/>
            <person name="Izard J."/>
            <person name="Blanton J.M."/>
            <person name="Baranova O.V."/>
            <person name="Dewhirst F.E."/>
            <person name="Young S.K."/>
            <person name="Zeng Q."/>
            <person name="Gargeya S."/>
            <person name="Fitzgerald M."/>
            <person name="Haas B."/>
            <person name="Abouelleil A."/>
            <person name="Alvarado L."/>
            <person name="Arachchi H.M."/>
            <person name="Berlin A."/>
            <person name="Brown A."/>
            <person name="Chapman S.B."/>
            <person name="Chen Z."/>
            <person name="Dunbar C."/>
            <person name="Freedman E."/>
            <person name="Gearin G."/>
            <person name="Gellesch M."/>
            <person name="Goldberg J."/>
            <person name="Griggs A."/>
            <person name="Gujja S."/>
            <person name="Heiman D."/>
            <person name="Howarth C."/>
            <person name="Larson L."/>
            <person name="Lui A."/>
            <person name="MacDonald P.J.P."/>
            <person name="Montmayeur A."/>
            <person name="Murphy C."/>
            <person name="Neiman D."/>
            <person name="Pearson M."/>
            <person name="Priest M."/>
            <person name="Roberts A."/>
            <person name="Saif S."/>
            <person name="Shea T."/>
            <person name="Shenoy N."/>
            <person name="Sisk P."/>
            <person name="Stolte C."/>
            <person name="Sykes S."/>
            <person name="Wortman J."/>
            <person name="Nusbaum C."/>
            <person name="Birren B."/>
        </authorList>
    </citation>
    <scope>NUCLEOTIDE SEQUENCE [LARGE SCALE GENOMIC DNA]</scope>
    <source>
        <strain evidence="1 2">ATCC 51276</strain>
    </source>
</reference>
<organism evidence="1 2">
    <name type="scientific">Johnsonella ignava ATCC 51276</name>
    <dbReference type="NCBI Taxonomy" id="679200"/>
    <lineage>
        <taxon>Bacteria</taxon>
        <taxon>Bacillati</taxon>
        <taxon>Bacillota</taxon>
        <taxon>Clostridia</taxon>
        <taxon>Lachnospirales</taxon>
        <taxon>Lachnospiraceae</taxon>
        <taxon>Johnsonella</taxon>
    </lineage>
</organism>
<evidence type="ECO:0000313" key="1">
    <source>
        <dbReference type="EMBL" id="EHI55992.1"/>
    </source>
</evidence>
<gene>
    <name evidence="1" type="ORF">HMPREF9333_00774</name>
</gene>
<name>G5GGT4_9FIRM</name>
<accession>G5GGT4</accession>
<dbReference type="HOGENOM" id="CLU_2569261_0_0_9"/>
<sequence>MTDMLKKEKDGSIKNAADKAAGAYINEDELNALVRMIDNKVLAGAGHIDVCMHLDNAPNMPGCEGLKCTSCMIPNLNTEND</sequence>
<protein>
    <submittedName>
        <fullName evidence="1">Uncharacterized protein</fullName>
    </submittedName>
</protein>
<proteinExistence type="predicted"/>
<evidence type="ECO:0000313" key="2">
    <source>
        <dbReference type="Proteomes" id="UP000003011"/>
    </source>
</evidence>
<dbReference type="EMBL" id="ACZL01000014">
    <property type="protein sequence ID" value="EHI55992.1"/>
    <property type="molecule type" value="Genomic_DNA"/>
</dbReference>
<keyword evidence="2" id="KW-1185">Reference proteome</keyword>
<comment type="caution">
    <text evidence="1">The sequence shown here is derived from an EMBL/GenBank/DDBJ whole genome shotgun (WGS) entry which is preliminary data.</text>
</comment>
<dbReference type="Proteomes" id="UP000003011">
    <property type="component" value="Unassembled WGS sequence"/>
</dbReference>
<dbReference type="STRING" id="679200.HMPREF9333_00774"/>
<dbReference type="AlphaFoldDB" id="G5GGT4"/>